<gene>
    <name evidence="2" type="ORF">ERHA53_17380</name>
</gene>
<evidence type="ECO:0000313" key="2">
    <source>
        <dbReference type="EMBL" id="BCQ34395.1"/>
    </source>
</evidence>
<sequence>MKNVNAPKIDSILQLASKARGVEITGSTREERREQFRLARKVKNKAEGTALDNQKKYHLG</sequence>
<reference evidence="2 3" key="1">
    <citation type="submission" date="2021-01" db="EMBL/GenBank/DDBJ databases">
        <title>Complete genome sequence of Erwinia rhapontici MAFF 311153.</title>
        <authorList>
            <person name="Morohoshi T."/>
            <person name="Someya N."/>
        </authorList>
    </citation>
    <scope>NUCLEOTIDE SEQUENCE [LARGE SCALE GENOMIC DNA]</scope>
    <source>
        <strain evidence="2 3">MAFF 311153</strain>
    </source>
</reference>
<dbReference type="RefSeq" id="WP_212814061.1">
    <property type="nucleotide sequence ID" value="NZ_AP024329.1"/>
</dbReference>
<organism evidence="2 3">
    <name type="scientific">Erwinia rhapontici</name>
    <name type="common">Pectobacterium rhapontici</name>
    <dbReference type="NCBI Taxonomy" id="55212"/>
    <lineage>
        <taxon>Bacteria</taxon>
        <taxon>Pseudomonadati</taxon>
        <taxon>Pseudomonadota</taxon>
        <taxon>Gammaproteobacteria</taxon>
        <taxon>Enterobacterales</taxon>
        <taxon>Erwiniaceae</taxon>
        <taxon>Erwinia</taxon>
    </lineage>
</organism>
<evidence type="ECO:0000313" key="3">
    <source>
        <dbReference type="Proteomes" id="UP000677515"/>
    </source>
</evidence>
<proteinExistence type="predicted"/>
<name>A0ABM7MYY4_ERWRD</name>
<accession>A0ABM7MYY4</accession>
<feature type="compositionally biased region" description="Basic and acidic residues" evidence="1">
    <location>
        <begin position="28"/>
        <end position="37"/>
    </location>
</feature>
<evidence type="ECO:0000256" key="1">
    <source>
        <dbReference type="SAM" id="MobiDB-lite"/>
    </source>
</evidence>
<feature type="region of interest" description="Disordered" evidence="1">
    <location>
        <begin position="26"/>
        <end position="60"/>
    </location>
</feature>
<protein>
    <submittedName>
        <fullName evidence="2">Uncharacterized protein</fullName>
    </submittedName>
</protein>
<keyword evidence="3" id="KW-1185">Reference proteome</keyword>
<dbReference type="EMBL" id="AP024329">
    <property type="protein sequence ID" value="BCQ34395.1"/>
    <property type="molecule type" value="Genomic_DNA"/>
</dbReference>
<dbReference type="Proteomes" id="UP000677515">
    <property type="component" value="Chromosome"/>
</dbReference>